<evidence type="ECO:0000259" key="5">
    <source>
        <dbReference type="PROSITE" id="PS51253"/>
    </source>
</evidence>
<dbReference type="Pfam" id="PF03184">
    <property type="entry name" value="DDE_1"/>
    <property type="match status" value="1"/>
</dbReference>
<dbReference type="AlphaFoldDB" id="B8MBA4"/>
<sequence length="706" mass="79340">MSCATESDDASFSGIMLASLSGGYRVDYKAQRSKAATEHHYEKRRDVAILESKLLKSLKWGILSDVCGRGRPLSSLNYLWVTVGITMLFDKVEDKPRKANHPYYTQVHLTGEIPYTERLALTTLVLNEEDEDVSQIILTGMIWKYRTRGSRFVKEKTRMSWTYEGRLSLAIDALNNEKITKLRDAARTFDVSLTTLRRRLKGSVPAHNASITRRKMTPTEEAVLRGWVFSLERRGVPPRQHMLHEMANILLAQRDPTKIPEKVGKNWVTTFLKRQPDLKAKFARRLSYSRALCEDPVVIGGFFEEIKQLKEEYGIADEDIYNFDETGFAMGISSTAKVICSSDCSGKSSLIQPGNREWVTVVECVGSTGTVVPPLIIFKSGTNRAEWYTSPKLPPDWLITHSPNGWTSDEIGLQWLERIFEPKTRPLTVGTYRLLILDGHSSHLTPGFDQACKNNNIIACCMPPHSSHLLQPLDVGVFSVLKRLYGAAVESRIRIGIYHVDKLDFLDMLYSVRIQTYTTQNIKSGFSHTGIVPYNPQKVLSQLQIAVREATPASIRPSTSSSSTWSPKTPYNARTLEKQAKSVKRSLNMGDLDSNSPSCPAFNQLIKGSLVVMHQAAILARENHNLREANDILQKRRTRRTKALQADGILTVAEGRELAQELPEEAQPPPPPNGSAPLQPAQRALPRCSNCWEIGHKRNRCPNIST</sequence>
<comment type="subcellular location">
    <subcellularLocation>
        <location evidence="1">Nucleus</location>
    </subcellularLocation>
</comment>
<keyword evidence="2" id="KW-0238">DNA-binding</keyword>
<evidence type="ECO:0000256" key="1">
    <source>
        <dbReference type="ARBA" id="ARBA00004123"/>
    </source>
</evidence>
<dbReference type="GO" id="GO:0003677">
    <property type="term" value="F:DNA binding"/>
    <property type="evidence" value="ECO:0007669"/>
    <property type="project" value="UniProtKB-KW"/>
</dbReference>
<proteinExistence type="predicted"/>
<evidence type="ECO:0000256" key="2">
    <source>
        <dbReference type="ARBA" id="ARBA00023125"/>
    </source>
</evidence>
<evidence type="ECO:0000256" key="4">
    <source>
        <dbReference type="SAM" id="MobiDB-lite"/>
    </source>
</evidence>
<evidence type="ECO:0000313" key="7">
    <source>
        <dbReference type="Proteomes" id="UP000001745"/>
    </source>
</evidence>
<dbReference type="eggNOG" id="KOG3105">
    <property type="taxonomic scope" value="Eukaryota"/>
</dbReference>
<dbReference type="Proteomes" id="UP000001745">
    <property type="component" value="Unassembled WGS sequence"/>
</dbReference>
<reference evidence="7" key="1">
    <citation type="journal article" date="2015" name="Genome Announc.">
        <title>Genome sequence of the AIDS-associated pathogen Penicillium marneffei (ATCC18224) and its near taxonomic relative Talaromyces stipitatus (ATCC10500).</title>
        <authorList>
            <person name="Nierman W.C."/>
            <person name="Fedorova-Abrams N.D."/>
            <person name="Andrianopoulos A."/>
        </authorList>
    </citation>
    <scope>NUCLEOTIDE SEQUENCE [LARGE SCALE GENOMIC DNA]</scope>
    <source>
        <strain evidence="7">ATCC 10500 / CBS 375.48 / QM 6759 / NRRL 1006</strain>
    </source>
</reference>
<organism evidence="6 7">
    <name type="scientific">Talaromyces stipitatus (strain ATCC 10500 / CBS 375.48 / QM 6759 / NRRL 1006)</name>
    <name type="common">Penicillium stipitatum</name>
    <dbReference type="NCBI Taxonomy" id="441959"/>
    <lineage>
        <taxon>Eukaryota</taxon>
        <taxon>Fungi</taxon>
        <taxon>Dikarya</taxon>
        <taxon>Ascomycota</taxon>
        <taxon>Pezizomycotina</taxon>
        <taxon>Eurotiomycetes</taxon>
        <taxon>Eurotiomycetidae</taxon>
        <taxon>Eurotiales</taxon>
        <taxon>Trichocomaceae</taxon>
        <taxon>Talaromyces</taxon>
        <taxon>Talaromyces sect. Talaromyces</taxon>
    </lineage>
</organism>
<dbReference type="InterPro" id="IPR050863">
    <property type="entry name" value="CenT-Element_Derived"/>
</dbReference>
<keyword evidence="3" id="KW-0539">Nucleus</keyword>
<feature type="domain" description="HTH CENPB-type" evidence="5">
    <location>
        <begin position="208"/>
        <end position="281"/>
    </location>
</feature>
<accession>B8MBA4</accession>
<dbReference type="Pfam" id="PF05225">
    <property type="entry name" value="HTH_psq"/>
    <property type="match status" value="1"/>
</dbReference>
<dbReference type="Pfam" id="PF03221">
    <property type="entry name" value="HTH_Tnp_Tc5"/>
    <property type="match status" value="1"/>
</dbReference>
<dbReference type="InterPro" id="IPR007889">
    <property type="entry name" value="HTH_Psq"/>
</dbReference>
<feature type="region of interest" description="Disordered" evidence="4">
    <location>
        <begin position="660"/>
        <end position="682"/>
    </location>
</feature>
<keyword evidence="7" id="KW-1185">Reference proteome</keyword>
<evidence type="ECO:0000313" key="6">
    <source>
        <dbReference type="EMBL" id="EED18893.1"/>
    </source>
</evidence>
<dbReference type="PROSITE" id="PS51253">
    <property type="entry name" value="HTH_CENPB"/>
    <property type="match status" value="1"/>
</dbReference>
<dbReference type="HOGENOM" id="CLU_013929_4_0_1"/>
<name>B8MBA4_TALSN</name>
<evidence type="ECO:0000256" key="3">
    <source>
        <dbReference type="ARBA" id="ARBA00023242"/>
    </source>
</evidence>
<dbReference type="InterPro" id="IPR036397">
    <property type="entry name" value="RNaseH_sf"/>
</dbReference>
<dbReference type="InterPro" id="IPR006600">
    <property type="entry name" value="HTH_CenpB_DNA-bd_dom"/>
</dbReference>
<dbReference type="PANTHER" id="PTHR19303:SF62">
    <property type="entry name" value="HTH CENPB-TYPE DOMAIN-CONTAINING PROTEIN-RELATED"/>
    <property type="match status" value="1"/>
</dbReference>
<dbReference type="InterPro" id="IPR004875">
    <property type="entry name" value="DDE_SF_endonuclease_dom"/>
</dbReference>
<dbReference type="GO" id="GO:0005634">
    <property type="term" value="C:nucleus"/>
    <property type="evidence" value="ECO:0007669"/>
    <property type="project" value="UniProtKB-SubCell"/>
</dbReference>
<dbReference type="VEuPathDB" id="FungiDB:TSTA_126040"/>
<dbReference type="PANTHER" id="PTHR19303">
    <property type="entry name" value="TRANSPOSON"/>
    <property type="match status" value="1"/>
</dbReference>
<dbReference type="EMBL" id="EQ962655">
    <property type="protein sequence ID" value="EED18893.1"/>
    <property type="molecule type" value="Genomic_DNA"/>
</dbReference>
<dbReference type="RefSeq" id="XP_002482885.1">
    <property type="nucleotide sequence ID" value="XM_002482840.1"/>
</dbReference>
<dbReference type="GeneID" id="8098116"/>
<dbReference type="SMART" id="SM00674">
    <property type="entry name" value="CENPB"/>
    <property type="match status" value="1"/>
</dbReference>
<protein>
    <submittedName>
        <fullName evidence="6">Transposon, putative</fullName>
    </submittedName>
</protein>
<gene>
    <name evidence="6" type="ORF">TSTA_126040</name>
</gene>
<dbReference type="Gene3D" id="3.30.420.10">
    <property type="entry name" value="Ribonuclease H-like superfamily/Ribonuclease H"/>
    <property type="match status" value="1"/>
</dbReference>
<dbReference type="PhylomeDB" id="B8MBA4"/>
<dbReference type="InParanoid" id="B8MBA4"/>
<dbReference type="OrthoDB" id="4207519at2759"/>